<protein>
    <submittedName>
        <fullName evidence="1">1480_t:CDS:1</fullName>
    </submittedName>
</protein>
<comment type="caution">
    <text evidence="1">The sequence shown here is derived from an EMBL/GenBank/DDBJ whole genome shotgun (WGS) entry which is preliminary data.</text>
</comment>
<proteinExistence type="predicted"/>
<dbReference type="Proteomes" id="UP001153678">
    <property type="component" value="Unassembled WGS sequence"/>
</dbReference>
<keyword evidence="2" id="KW-1185">Reference proteome</keyword>
<gene>
    <name evidence="1" type="ORF">FWILDA_LOCUS3300</name>
</gene>
<reference evidence="1" key="1">
    <citation type="submission" date="2022-08" db="EMBL/GenBank/DDBJ databases">
        <authorList>
            <person name="Kallberg Y."/>
            <person name="Tangrot J."/>
            <person name="Rosling A."/>
        </authorList>
    </citation>
    <scope>NUCLEOTIDE SEQUENCE</scope>
    <source>
        <strain evidence="1">Wild A</strain>
    </source>
</reference>
<accession>A0A9W4SFT5</accession>
<evidence type="ECO:0000313" key="2">
    <source>
        <dbReference type="Proteomes" id="UP001153678"/>
    </source>
</evidence>
<evidence type="ECO:0000313" key="1">
    <source>
        <dbReference type="EMBL" id="CAI2167880.1"/>
    </source>
</evidence>
<name>A0A9W4SFT5_9GLOM</name>
<organism evidence="1 2">
    <name type="scientific">Funneliformis geosporum</name>
    <dbReference type="NCBI Taxonomy" id="1117311"/>
    <lineage>
        <taxon>Eukaryota</taxon>
        <taxon>Fungi</taxon>
        <taxon>Fungi incertae sedis</taxon>
        <taxon>Mucoromycota</taxon>
        <taxon>Glomeromycotina</taxon>
        <taxon>Glomeromycetes</taxon>
        <taxon>Glomerales</taxon>
        <taxon>Glomeraceae</taxon>
        <taxon>Funneliformis</taxon>
    </lineage>
</organism>
<dbReference type="AlphaFoldDB" id="A0A9W4SFT5"/>
<sequence>MKLVEISNKIVFLDLKYEDEDDNFNTGEKRPFLIRKKKGNKVYLIPITSQEKERVGPLQRLISFPENPTCLTSKEYPYSYANLNRKIVLMFREGKFFSNSDFCRNGCAICLPERTYQKLIDNYRRF</sequence>
<dbReference type="EMBL" id="CAMKVN010000432">
    <property type="protein sequence ID" value="CAI2167880.1"/>
    <property type="molecule type" value="Genomic_DNA"/>
</dbReference>